<dbReference type="AlphaFoldDB" id="A0A1Y1WBL9"/>
<keyword evidence="4" id="KW-1185">Reference proteome</keyword>
<feature type="region of interest" description="Disordered" evidence="2">
    <location>
        <begin position="295"/>
        <end position="328"/>
    </location>
</feature>
<dbReference type="Gene3D" id="1.20.1270.60">
    <property type="entry name" value="Arfaptin homology (AH) domain/BAR domain"/>
    <property type="match status" value="1"/>
</dbReference>
<dbReference type="EMBL" id="MCFD01000005">
    <property type="protein sequence ID" value="ORX70913.1"/>
    <property type="molecule type" value="Genomic_DNA"/>
</dbReference>
<comment type="caution">
    <text evidence="3">The sequence shown here is derived from an EMBL/GenBank/DDBJ whole genome shotgun (WGS) entry which is preliminary data.</text>
</comment>
<accession>A0A1Y1WBL9</accession>
<dbReference type="GeneID" id="63800108"/>
<dbReference type="Proteomes" id="UP000193922">
    <property type="component" value="Unassembled WGS sequence"/>
</dbReference>
<dbReference type="RefSeq" id="XP_040744492.1">
    <property type="nucleotide sequence ID" value="XM_040883460.1"/>
</dbReference>
<evidence type="ECO:0000256" key="2">
    <source>
        <dbReference type="SAM" id="MobiDB-lite"/>
    </source>
</evidence>
<sequence length="328" mass="36146">MFAAPDQRATVDWSFSRECWAHFSSVEAKTRGAVFVEFHYRVVNYPGGARRGGLAAIPSRAQHTVGAHRILLQQVSSTRGPMSTGQGVQPGGCLVIDVGTPTMSTCRAQMEDAVASAIEKVQVQGKHGARNGPHNQQRRGSASINIGSEIAGLGPALQREVDDLVRMHLHLAERINNEVVRPLHVFLNTDAWKVALEIEGKIRTMASEMQSHHESIPKLSARTVSKSAKTSQQAAQKLEDEKRSLMQLQDQWQSTISTLVEDFETADVARVELIRDAVFKFEHYRSEFLKKGLGGRCVRSGSRHKHDDQPANCRSAEQPAQHGASRCA</sequence>
<reference evidence="3 4" key="1">
    <citation type="submission" date="2016-07" db="EMBL/GenBank/DDBJ databases">
        <title>Pervasive Adenine N6-methylation of Active Genes in Fungi.</title>
        <authorList>
            <consortium name="DOE Joint Genome Institute"/>
            <person name="Mondo S.J."/>
            <person name="Dannebaum R.O."/>
            <person name="Kuo R.C."/>
            <person name="Labutti K."/>
            <person name="Haridas S."/>
            <person name="Kuo A."/>
            <person name="Salamov A."/>
            <person name="Ahrendt S.R."/>
            <person name="Lipzen A."/>
            <person name="Sullivan W."/>
            <person name="Andreopoulos W.B."/>
            <person name="Clum A."/>
            <person name="Lindquist E."/>
            <person name="Daum C."/>
            <person name="Ramamoorthy G.K."/>
            <person name="Gryganskyi A."/>
            <person name="Culley D."/>
            <person name="Magnuson J.K."/>
            <person name="James T.Y."/>
            <person name="O'Malley M.A."/>
            <person name="Stajich J.E."/>
            <person name="Spatafora J.W."/>
            <person name="Visel A."/>
            <person name="Grigoriev I.V."/>
        </authorList>
    </citation>
    <scope>NUCLEOTIDE SEQUENCE [LARGE SCALE GENOMIC DNA]</scope>
    <source>
        <strain evidence="3 4">ATCC 12442</strain>
    </source>
</reference>
<protein>
    <submittedName>
        <fullName evidence="3">Uncharacterized protein</fullName>
    </submittedName>
</protein>
<proteinExistence type="predicted"/>
<gene>
    <name evidence="3" type="ORF">DL89DRAFT_143129</name>
</gene>
<name>A0A1Y1WBL9_9FUNG</name>
<evidence type="ECO:0000313" key="4">
    <source>
        <dbReference type="Proteomes" id="UP000193922"/>
    </source>
</evidence>
<dbReference type="InterPro" id="IPR027267">
    <property type="entry name" value="AH/BAR_dom_sf"/>
</dbReference>
<keyword evidence="1" id="KW-0175">Coiled coil</keyword>
<evidence type="ECO:0000256" key="1">
    <source>
        <dbReference type="SAM" id="Coils"/>
    </source>
</evidence>
<dbReference type="SUPFAM" id="SSF103657">
    <property type="entry name" value="BAR/IMD domain-like"/>
    <property type="match status" value="1"/>
</dbReference>
<feature type="coiled-coil region" evidence="1">
    <location>
        <begin position="228"/>
        <end position="255"/>
    </location>
</feature>
<organism evidence="3 4">
    <name type="scientific">Linderina pennispora</name>
    <dbReference type="NCBI Taxonomy" id="61395"/>
    <lineage>
        <taxon>Eukaryota</taxon>
        <taxon>Fungi</taxon>
        <taxon>Fungi incertae sedis</taxon>
        <taxon>Zoopagomycota</taxon>
        <taxon>Kickxellomycotina</taxon>
        <taxon>Kickxellomycetes</taxon>
        <taxon>Kickxellales</taxon>
        <taxon>Kickxellaceae</taxon>
        <taxon>Linderina</taxon>
    </lineage>
</organism>
<dbReference type="OrthoDB" id="5593455at2759"/>
<evidence type="ECO:0000313" key="3">
    <source>
        <dbReference type="EMBL" id="ORX70913.1"/>
    </source>
</evidence>